<evidence type="ECO:0000313" key="2">
    <source>
        <dbReference type="Proteomes" id="UP000235914"/>
    </source>
</evidence>
<name>A0AAP8NJ63_9BACT</name>
<dbReference type="AlphaFoldDB" id="A0AAP8NJ63"/>
<dbReference type="InterPro" id="IPR045565">
    <property type="entry name" value="Phage_capsid_2"/>
</dbReference>
<gene>
    <name evidence="1" type="ORF">CXU09_11760</name>
</gene>
<evidence type="ECO:0000313" key="1">
    <source>
        <dbReference type="EMBL" id="PNC53363.1"/>
    </source>
</evidence>
<proteinExistence type="predicted"/>
<protein>
    <submittedName>
        <fullName evidence="1">Uncharacterized protein</fullName>
    </submittedName>
</protein>
<dbReference type="Proteomes" id="UP000235914">
    <property type="component" value="Unassembled WGS sequence"/>
</dbReference>
<dbReference type="Pfam" id="PF19821">
    <property type="entry name" value="Phage_capsid_2"/>
    <property type="match status" value="1"/>
</dbReference>
<dbReference type="EMBL" id="PJKN01000008">
    <property type="protein sequence ID" value="PNC53363.1"/>
    <property type="molecule type" value="Genomic_DNA"/>
</dbReference>
<sequence>MFRTKRETKWQTQIQQDTELVKPYVTIHPNCSGKAVEMPAYGKTEMKEYEGRFEKVEWKDIPFGKRTMRKRKFYNAIPLEEDDKMDMDTLDFTASHVMSEQRKALARMNDEVILGVMKDKTSGKYRVRTQADGVCGGILAPNYTGDDGATIEELDTAPDSFNVIPVDYAAKGTKTAAGMLIDKIALLRARYQMLDMFKAGRGEEIVVAITPAQHMDMLLLEQTQNRNYGFQSLTNGEVNAFLGVKFLVTNMLPLDEDGNRMCVAWLKSRVEFGVWKDAQFRIEPRPEYIGVREQILVKAASGATRKDKEMFFLMPCKEVVA</sequence>
<comment type="caution">
    <text evidence="1">The sequence shown here is derived from an EMBL/GenBank/DDBJ whole genome shotgun (WGS) entry which is preliminary data.</text>
</comment>
<organism evidence="1 2">
    <name type="scientific">Akkermansia muciniphila</name>
    <dbReference type="NCBI Taxonomy" id="239935"/>
    <lineage>
        <taxon>Bacteria</taxon>
        <taxon>Pseudomonadati</taxon>
        <taxon>Verrucomicrobiota</taxon>
        <taxon>Verrucomicrobiia</taxon>
        <taxon>Verrucomicrobiales</taxon>
        <taxon>Akkermansiaceae</taxon>
        <taxon>Akkermansia</taxon>
    </lineage>
</organism>
<accession>A0AAP8NJ63</accession>
<reference evidence="1 2" key="1">
    <citation type="journal article" date="2017" name="BMC Genomics">
        <title>Genome sequencing of 39 Akkermansia muciniphila isolates reveals its population structure, genomic and functional diverisity, and global distribution in mammalian gut microbiotas.</title>
        <authorList>
            <person name="Guo X."/>
            <person name="Li S."/>
            <person name="Zhang J."/>
            <person name="Wu F."/>
            <person name="Li X."/>
            <person name="Wu D."/>
            <person name="Zhang M."/>
            <person name="Ou Z."/>
            <person name="Jie Z."/>
            <person name="Yan Q."/>
            <person name="Li P."/>
            <person name="Yi J."/>
            <person name="Peng Y."/>
        </authorList>
    </citation>
    <scope>NUCLEOTIDE SEQUENCE [LARGE SCALE GENOMIC DNA]</scope>
    <source>
        <strain evidence="1 2">GP43</strain>
    </source>
</reference>